<keyword evidence="2" id="KW-1185">Reference proteome</keyword>
<dbReference type="Proteomes" id="UP000887116">
    <property type="component" value="Unassembled WGS sequence"/>
</dbReference>
<proteinExistence type="predicted"/>
<accession>A0A8X6JNQ8</accession>
<dbReference type="AlphaFoldDB" id="A0A8X6JNQ8"/>
<organism evidence="1 2">
    <name type="scientific">Trichonephila clavata</name>
    <name type="common">Joro spider</name>
    <name type="synonym">Nephila clavata</name>
    <dbReference type="NCBI Taxonomy" id="2740835"/>
    <lineage>
        <taxon>Eukaryota</taxon>
        <taxon>Metazoa</taxon>
        <taxon>Ecdysozoa</taxon>
        <taxon>Arthropoda</taxon>
        <taxon>Chelicerata</taxon>
        <taxon>Arachnida</taxon>
        <taxon>Araneae</taxon>
        <taxon>Araneomorphae</taxon>
        <taxon>Entelegynae</taxon>
        <taxon>Araneoidea</taxon>
        <taxon>Nephilidae</taxon>
        <taxon>Trichonephila</taxon>
    </lineage>
</organism>
<reference evidence="1" key="1">
    <citation type="submission" date="2020-07" db="EMBL/GenBank/DDBJ databases">
        <title>Multicomponent nature underlies the extraordinary mechanical properties of spider dragline silk.</title>
        <authorList>
            <person name="Kono N."/>
            <person name="Nakamura H."/>
            <person name="Mori M."/>
            <person name="Yoshida Y."/>
            <person name="Ohtoshi R."/>
            <person name="Malay A.D."/>
            <person name="Moran D.A.P."/>
            <person name="Tomita M."/>
            <person name="Numata K."/>
            <person name="Arakawa K."/>
        </authorList>
    </citation>
    <scope>NUCLEOTIDE SEQUENCE</scope>
</reference>
<gene>
    <name evidence="1" type="primary">ANCDUO_23038</name>
    <name evidence="1" type="ORF">TNCT_666151</name>
</gene>
<sequence>MDLITKNHIYGETHCWTFSIEWQTKGLPHIHVSIRLVEKIVLTQIEDIIKAELPDPEEDPRLFEIFKNNMIHGSCLLHNPHSPCMKDEKLAG</sequence>
<protein>
    <submittedName>
        <fullName evidence="1">Helitron_like_N domain-containing protein</fullName>
    </submittedName>
</protein>
<evidence type="ECO:0000313" key="1">
    <source>
        <dbReference type="EMBL" id="GFR13926.1"/>
    </source>
</evidence>
<comment type="caution">
    <text evidence="1">The sequence shown here is derived from an EMBL/GenBank/DDBJ whole genome shotgun (WGS) entry which is preliminary data.</text>
</comment>
<dbReference type="EMBL" id="BMAO01027008">
    <property type="protein sequence ID" value="GFR13926.1"/>
    <property type="molecule type" value="Genomic_DNA"/>
</dbReference>
<name>A0A8X6JNQ8_TRICU</name>
<dbReference type="OrthoDB" id="8121869at2759"/>
<evidence type="ECO:0000313" key="2">
    <source>
        <dbReference type="Proteomes" id="UP000887116"/>
    </source>
</evidence>